<dbReference type="InterPro" id="IPR000150">
    <property type="entry name" value="Cof"/>
</dbReference>
<dbReference type="PROSITE" id="PS01229">
    <property type="entry name" value="COF_2"/>
    <property type="match status" value="1"/>
</dbReference>
<evidence type="ECO:0000313" key="1">
    <source>
        <dbReference type="EMBL" id="TCU60197.1"/>
    </source>
</evidence>
<keyword evidence="2" id="KW-1185">Reference proteome</keyword>
<proteinExistence type="predicted"/>
<sequence>MERLSSLWVDKAMIRLLLSDIDGTLIQYDPKIHKTDVDAIHQLQEHGVQFGLVTGRDIGFCRHLLTHHNLQADCIIANNGGSLWIQKHKVLEHHMDGEEVIAIMKQLDAYVGMCHPFICSEEREFFLMKHAYTADAWQSIRKTLAYLGNLREEDLLQHLHRTKASVVKISLYTCNEQTTNALLPKLQAIFKEYEVLPTSIDYIEITKKGIHKGNTVCTLMDKLHLKKHEVGVIGDGHNDVPMFSCVEHSFVMESAQEEVKRHGKRIVKSVAQAVQCVIQYNQNEE</sequence>
<name>A0A4R3TGB2_9FIRM</name>
<dbReference type="EMBL" id="SMBP01000008">
    <property type="protein sequence ID" value="TCU60197.1"/>
    <property type="molecule type" value="Genomic_DNA"/>
</dbReference>
<protein>
    <recommendedName>
        <fullName evidence="3">Cof subfamily protein (Haloacid dehalogenase superfamily)/HAD superfamily hydrolase (TIGR01484 family)</fullName>
    </recommendedName>
</protein>
<dbReference type="Gene3D" id="3.40.50.1000">
    <property type="entry name" value="HAD superfamily/HAD-like"/>
    <property type="match status" value="1"/>
</dbReference>
<dbReference type="PANTHER" id="PTHR10000:SF8">
    <property type="entry name" value="HAD SUPERFAMILY HYDROLASE-LIKE, TYPE 3"/>
    <property type="match status" value="1"/>
</dbReference>
<evidence type="ECO:0000313" key="2">
    <source>
        <dbReference type="Proteomes" id="UP000295773"/>
    </source>
</evidence>
<dbReference type="InterPro" id="IPR006379">
    <property type="entry name" value="HAD-SF_hydro_IIB"/>
</dbReference>
<comment type="caution">
    <text evidence="1">The sequence shown here is derived from an EMBL/GenBank/DDBJ whole genome shotgun (WGS) entry which is preliminary data.</text>
</comment>
<dbReference type="NCBIfam" id="TIGR01484">
    <property type="entry name" value="HAD-SF-IIB"/>
    <property type="match status" value="1"/>
</dbReference>
<dbReference type="Proteomes" id="UP000295773">
    <property type="component" value="Unassembled WGS sequence"/>
</dbReference>
<dbReference type="AlphaFoldDB" id="A0A4R3TGB2"/>
<gene>
    <name evidence="1" type="ORF">EDD61_10856</name>
</gene>
<reference evidence="1 2" key="1">
    <citation type="submission" date="2019-03" db="EMBL/GenBank/DDBJ databases">
        <title>Genomic Encyclopedia of Type Strains, Phase IV (KMG-IV): sequencing the most valuable type-strain genomes for metagenomic binning, comparative biology and taxonomic classification.</title>
        <authorList>
            <person name="Goeker M."/>
        </authorList>
    </citation>
    <scope>NUCLEOTIDE SEQUENCE [LARGE SCALE GENOMIC DNA]</scope>
    <source>
        <strain evidence="1 2">DSM 29481</strain>
    </source>
</reference>
<evidence type="ECO:0008006" key="3">
    <source>
        <dbReference type="Google" id="ProtNLM"/>
    </source>
</evidence>
<dbReference type="Gene3D" id="3.30.1240.10">
    <property type="match status" value="1"/>
</dbReference>
<dbReference type="Pfam" id="PF08282">
    <property type="entry name" value="Hydrolase_3"/>
    <property type="match status" value="1"/>
</dbReference>
<dbReference type="InterPro" id="IPR036412">
    <property type="entry name" value="HAD-like_sf"/>
</dbReference>
<accession>A0A4R3TGB2</accession>
<dbReference type="GO" id="GO:0000287">
    <property type="term" value="F:magnesium ion binding"/>
    <property type="evidence" value="ECO:0007669"/>
    <property type="project" value="TreeGrafter"/>
</dbReference>
<dbReference type="SUPFAM" id="SSF56784">
    <property type="entry name" value="HAD-like"/>
    <property type="match status" value="1"/>
</dbReference>
<dbReference type="GO" id="GO:0016791">
    <property type="term" value="F:phosphatase activity"/>
    <property type="evidence" value="ECO:0007669"/>
    <property type="project" value="UniProtKB-ARBA"/>
</dbReference>
<dbReference type="GO" id="GO:0005829">
    <property type="term" value="C:cytosol"/>
    <property type="evidence" value="ECO:0007669"/>
    <property type="project" value="TreeGrafter"/>
</dbReference>
<dbReference type="NCBIfam" id="TIGR00099">
    <property type="entry name" value="Cof-subfamily"/>
    <property type="match status" value="1"/>
</dbReference>
<dbReference type="PANTHER" id="PTHR10000">
    <property type="entry name" value="PHOSPHOSERINE PHOSPHATASE"/>
    <property type="match status" value="1"/>
</dbReference>
<dbReference type="RefSeq" id="WP_132224570.1">
    <property type="nucleotide sequence ID" value="NZ_JANKBG010000008.1"/>
</dbReference>
<dbReference type="InterPro" id="IPR023214">
    <property type="entry name" value="HAD_sf"/>
</dbReference>
<organism evidence="1 2">
    <name type="scientific">Longicatena caecimuris</name>
    <dbReference type="NCBI Taxonomy" id="1796635"/>
    <lineage>
        <taxon>Bacteria</taxon>
        <taxon>Bacillati</taxon>
        <taxon>Bacillota</taxon>
        <taxon>Erysipelotrichia</taxon>
        <taxon>Erysipelotrichales</taxon>
        <taxon>Erysipelotrichaceae</taxon>
        <taxon>Longicatena</taxon>
    </lineage>
</organism>